<keyword evidence="11" id="KW-1185">Reference proteome</keyword>
<comment type="subcellular location">
    <subcellularLocation>
        <location evidence="1">Membrane</location>
        <topology evidence="1">Multi-pass membrane protein</topology>
    </subcellularLocation>
</comment>
<dbReference type="InterPro" id="IPR003663">
    <property type="entry name" value="Sugar/inositol_transpt"/>
</dbReference>
<feature type="transmembrane region" description="Helical" evidence="8">
    <location>
        <begin position="163"/>
        <end position="183"/>
    </location>
</feature>
<dbReference type="OrthoDB" id="6133115at2759"/>
<feature type="transmembrane region" description="Helical" evidence="8">
    <location>
        <begin position="422"/>
        <end position="444"/>
    </location>
</feature>
<feature type="transmembrane region" description="Helical" evidence="8">
    <location>
        <begin position="195"/>
        <end position="215"/>
    </location>
</feature>
<feature type="transmembrane region" description="Helical" evidence="8">
    <location>
        <begin position="450"/>
        <end position="471"/>
    </location>
</feature>
<dbReference type="Pfam" id="PF00083">
    <property type="entry name" value="Sugar_tr"/>
    <property type="match status" value="1"/>
</dbReference>
<feature type="transmembrane region" description="Helical" evidence="8">
    <location>
        <begin position="74"/>
        <end position="93"/>
    </location>
</feature>
<feature type="transmembrane region" description="Helical" evidence="8">
    <location>
        <begin position="130"/>
        <end position="151"/>
    </location>
</feature>
<dbReference type="SUPFAM" id="SSF103473">
    <property type="entry name" value="MFS general substrate transporter"/>
    <property type="match status" value="1"/>
</dbReference>
<protein>
    <submittedName>
        <fullName evidence="10">General substrate transporter</fullName>
    </submittedName>
</protein>
<feature type="transmembrane region" description="Helical" evidence="8">
    <location>
        <begin position="29"/>
        <end position="54"/>
    </location>
</feature>
<dbReference type="InterPro" id="IPR020846">
    <property type="entry name" value="MFS_dom"/>
</dbReference>
<dbReference type="PANTHER" id="PTHR48022">
    <property type="entry name" value="PLASTIDIC GLUCOSE TRANSPORTER 4"/>
    <property type="match status" value="1"/>
</dbReference>
<proteinExistence type="inferred from homology"/>
<comment type="caution">
    <text evidence="10">The sequence shown here is derived from an EMBL/GenBank/DDBJ whole genome shotgun (WGS) entry which is preliminary data.</text>
</comment>
<feature type="transmembrane region" description="Helical" evidence="8">
    <location>
        <begin position="105"/>
        <end position="124"/>
    </location>
</feature>
<keyword evidence="3 7" id="KW-0813">Transport</keyword>
<evidence type="ECO:0000313" key="10">
    <source>
        <dbReference type="EMBL" id="KAH7232925.1"/>
    </source>
</evidence>
<dbReference type="PANTHER" id="PTHR48022:SF3">
    <property type="entry name" value="HEXOSE TRANSPORTER PROTEIN (AFU_ORTHOLOGUE AFUA_8G04480)-RELATED"/>
    <property type="match status" value="1"/>
</dbReference>
<feature type="domain" description="Major facilitator superfamily (MFS) profile" evidence="9">
    <location>
        <begin position="36"/>
        <end position="475"/>
    </location>
</feature>
<dbReference type="PROSITE" id="PS50850">
    <property type="entry name" value="MFS"/>
    <property type="match status" value="1"/>
</dbReference>
<evidence type="ECO:0000256" key="2">
    <source>
        <dbReference type="ARBA" id="ARBA00010992"/>
    </source>
</evidence>
<dbReference type="FunFam" id="1.20.1250.20:FF:000117">
    <property type="entry name" value="MFS hexose transporter"/>
    <property type="match status" value="1"/>
</dbReference>
<dbReference type="InterPro" id="IPR050360">
    <property type="entry name" value="MFS_Sugar_Transporters"/>
</dbReference>
<dbReference type="GO" id="GO:0016020">
    <property type="term" value="C:membrane"/>
    <property type="evidence" value="ECO:0007669"/>
    <property type="project" value="UniProtKB-SubCell"/>
</dbReference>
<dbReference type="NCBIfam" id="TIGR00879">
    <property type="entry name" value="SP"/>
    <property type="match status" value="1"/>
</dbReference>
<evidence type="ECO:0000256" key="1">
    <source>
        <dbReference type="ARBA" id="ARBA00004141"/>
    </source>
</evidence>
<name>A0A8K0RMN7_9HYPO</name>
<organism evidence="10 11">
    <name type="scientific">Fusarium tricinctum</name>
    <dbReference type="NCBI Taxonomy" id="61284"/>
    <lineage>
        <taxon>Eukaryota</taxon>
        <taxon>Fungi</taxon>
        <taxon>Dikarya</taxon>
        <taxon>Ascomycota</taxon>
        <taxon>Pezizomycotina</taxon>
        <taxon>Sordariomycetes</taxon>
        <taxon>Hypocreomycetidae</taxon>
        <taxon>Hypocreales</taxon>
        <taxon>Nectriaceae</taxon>
        <taxon>Fusarium</taxon>
        <taxon>Fusarium tricinctum species complex</taxon>
    </lineage>
</organism>
<feature type="transmembrane region" description="Helical" evidence="8">
    <location>
        <begin position="352"/>
        <end position="370"/>
    </location>
</feature>
<dbReference type="InterPro" id="IPR005829">
    <property type="entry name" value="Sugar_transporter_CS"/>
</dbReference>
<evidence type="ECO:0000256" key="5">
    <source>
        <dbReference type="ARBA" id="ARBA00022989"/>
    </source>
</evidence>
<evidence type="ECO:0000256" key="3">
    <source>
        <dbReference type="ARBA" id="ARBA00022448"/>
    </source>
</evidence>
<evidence type="ECO:0000256" key="4">
    <source>
        <dbReference type="ARBA" id="ARBA00022692"/>
    </source>
</evidence>
<evidence type="ECO:0000313" key="11">
    <source>
        <dbReference type="Proteomes" id="UP000813427"/>
    </source>
</evidence>
<dbReference type="GO" id="GO:0005351">
    <property type="term" value="F:carbohydrate:proton symporter activity"/>
    <property type="evidence" value="ECO:0007669"/>
    <property type="project" value="TreeGrafter"/>
</dbReference>
<evidence type="ECO:0000256" key="6">
    <source>
        <dbReference type="ARBA" id="ARBA00023136"/>
    </source>
</evidence>
<dbReference type="Proteomes" id="UP000813427">
    <property type="component" value="Unassembled WGS sequence"/>
</dbReference>
<feature type="transmembrane region" description="Helical" evidence="8">
    <location>
        <begin position="328"/>
        <end position="345"/>
    </location>
</feature>
<sequence>MGHPEQHNEQPLLADVLPKEPKPWYRISYLVKLNLLLLIPLMSSSVAGFDGSLMNGLQALPSWKKEFGNPQGHTLGFVNAAQSFGSILALPVCGSLSDRIGRKNTLLLGGFIIVAASVIQAASINYGMFVASRVLVGMGAITIIQPSPMLISELCYPSHRGVYTALFWTFYYFGSIIAAWSTYGLQKHMPESVWAWRGPSILQGGLPILQLLFWWKLPESPRWLIANNRGDEARAILAKYHSGGDASSPLIDFEMNEITTAIELDRHAKDFKWSVLVATPGNRKRVLISFLLGLFSQWVGNSVVSYYLTLVLDTVGVKDPDTQTLINGLLQLFNFFAAIIAAFLVDRLGRRTLWNWSGIGMLISFIIWTICSARFETSPSNGLGVAVIAFIFIYFFHYDIAYTPLVLAYPTEILQYSIRSKGLSLTFIAIYSSLVILSFVNPIALEAIGWKYYIVFCCTTGVSVVVNFLLLPETKGLSLEEIEGLFRDKDIANGADGSAKLEGGEVSHVDVKY</sequence>
<reference evidence="10" key="1">
    <citation type="journal article" date="2021" name="Nat. Commun.">
        <title>Genetic determinants of endophytism in the Arabidopsis root mycobiome.</title>
        <authorList>
            <person name="Mesny F."/>
            <person name="Miyauchi S."/>
            <person name="Thiergart T."/>
            <person name="Pickel B."/>
            <person name="Atanasova L."/>
            <person name="Karlsson M."/>
            <person name="Huettel B."/>
            <person name="Barry K.W."/>
            <person name="Haridas S."/>
            <person name="Chen C."/>
            <person name="Bauer D."/>
            <person name="Andreopoulos W."/>
            <person name="Pangilinan J."/>
            <person name="LaButti K."/>
            <person name="Riley R."/>
            <person name="Lipzen A."/>
            <person name="Clum A."/>
            <person name="Drula E."/>
            <person name="Henrissat B."/>
            <person name="Kohler A."/>
            <person name="Grigoriev I.V."/>
            <person name="Martin F.M."/>
            <person name="Hacquard S."/>
        </authorList>
    </citation>
    <scope>NUCLEOTIDE SEQUENCE</scope>
    <source>
        <strain evidence="10">MPI-SDFR-AT-0068</strain>
    </source>
</reference>
<keyword evidence="5 8" id="KW-1133">Transmembrane helix</keyword>
<evidence type="ECO:0000259" key="9">
    <source>
        <dbReference type="PROSITE" id="PS50850"/>
    </source>
</evidence>
<evidence type="ECO:0000256" key="7">
    <source>
        <dbReference type="RuleBase" id="RU003346"/>
    </source>
</evidence>
<evidence type="ECO:0000256" key="8">
    <source>
        <dbReference type="SAM" id="Phobius"/>
    </source>
</evidence>
<keyword evidence="4 8" id="KW-0812">Transmembrane</keyword>
<feature type="transmembrane region" description="Helical" evidence="8">
    <location>
        <begin position="286"/>
        <end position="308"/>
    </location>
</feature>
<gene>
    <name evidence="10" type="ORF">BKA59DRAFT_313507</name>
</gene>
<dbReference type="PROSITE" id="PS00216">
    <property type="entry name" value="SUGAR_TRANSPORT_1"/>
    <property type="match status" value="1"/>
</dbReference>
<dbReference type="Gene3D" id="1.20.1250.20">
    <property type="entry name" value="MFS general substrate transporter like domains"/>
    <property type="match status" value="1"/>
</dbReference>
<accession>A0A8K0RMN7</accession>
<comment type="similarity">
    <text evidence="2 7">Belongs to the major facilitator superfamily. Sugar transporter (TC 2.A.1.1) family.</text>
</comment>
<keyword evidence="6 8" id="KW-0472">Membrane</keyword>
<dbReference type="AlphaFoldDB" id="A0A8K0RMN7"/>
<dbReference type="InterPro" id="IPR005828">
    <property type="entry name" value="MFS_sugar_transport-like"/>
</dbReference>
<feature type="transmembrane region" description="Helical" evidence="8">
    <location>
        <begin position="382"/>
        <end position="401"/>
    </location>
</feature>
<dbReference type="EMBL" id="JAGPXF010000008">
    <property type="protein sequence ID" value="KAH7232925.1"/>
    <property type="molecule type" value="Genomic_DNA"/>
</dbReference>
<dbReference type="InterPro" id="IPR036259">
    <property type="entry name" value="MFS_trans_sf"/>
</dbReference>